<dbReference type="AlphaFoldDB" id="A0AAX4HNU0"/>
<name>A0AAX4HNU0_9BACT</name>
<keyword evidence="3" id="KW-1185">Reference proteome</keyword>
<gene>
    <name evidence="2" type="ORF">SOO65_19195</name>
</gene>
<evidence type="ECO:0000313" key="2">
    <source>
        <dbReference type="EMBL" id="WPU64823.1"/>
    </source>
</evidence>
<dbReference type="Proteomes" id="UP001324634">
    <property type="component" value="Chromosome"/>
</dbReference>
<organism evidence="2 3">
    <name type="scientific">Peredibacter starrii</name>
    <dbReference type="NCBI Taxonomy" id="28202"/>
    <lineage>
        <taxon>Bacteria</taxon>
        <taxon>Pseudomonadati</taxon>
        <taxon>Bdellovibrionota</taxon>
        <taxon>Bacteriovoracia</taxon>
        <taxon>Bacteriovoracales</taxon>
        <taxon>Bacteriovoracaceae</taxon>
        <taxon>Peredibacter</taxon>
    </lineage>
</organism>
<dbReference type="RefSeq" id="WP_321394364.1">
    <property type="nucleotide sequence ID" value="NZ_CP139487.1"/>
</dbReference>
<feature type="chain" id="PRO_5043410683" evidence="1">
    <location>
        <begin position="17"/>
        <end position="286"/>
    </location>
</feature>
<keyword evidence="1" id="KW-0732">Signal</keyword>
<sequence length="286" mass="34150">MKFFLLLFFVTTNLWAQSTSTIDFNFPSWERLRSRMKIGYMNFATGPSIKKWDDNEISDQGTKNREPVAMYHSFNSRINLVGQNDLFIVPRFVTAMGDPGDLRPEQDHHTMMMDDWDLGFYRTIVKNQSLDYGISTTYRQAWSVKTRDNEKVDHFYVFTNWLNWALSDNWRLLHWSSFTYYDFKPESTIERYRFNLRSIMSYSFTDRWSSQIGYEIDMQHLTPHDSSNAKHRDANFFKRYHSYITAGVGVSPIHHWTFMPYLRAMDERNIRNETLALGFMIFGRVL</sequence>
<evidence type="ECO:0000256" key="1">
    <source>
        <dbReference type="SAM" id="SignalP"/>
    </source>
</evidence>
<evidence type="ECO:0000313" key="3">
    <source>
        <dbReference type="Proteomes" id="UP001324634"/>
    </source>
</evidence>
<reference evidence="2 3" key="1">
    <citation type="submission" date="2023-11" db="EMBL/GenBank/DDBJ databases">
        <title>Peredibacter starrii A3.12.</title>
        <authorList>
            <person name="Mitchell R.J."/>
        </authorList>
    </citation>
    <scope>NUCLEOTIDE SEQUENCE [LARGE SCALE GENOMIC DNA]</scope>
    <source>
        <strain evidence="2 3">A3.12</strain>
    </source>
</reference>
<protein>
    <submittedName>
        <fullName evidence="2">Uncharacterized protein</fullName>
    </submittedName>
</protein>
<accession>A0AAX4HNU0</accession>
<dbReference type="KEGG" id="psti:SOO65_19195"/>
<feature type="signal peptide" evidence="1">
    <location>
        <begin position="1"/>
        <end position="16"/>
    </location>
</feature>
<proteinExistence type="predicted"/>
<dbReference type="EMBL" id="CP139487">
    <property type="protein sequence ID" value="WPU64823.1"/>
    <property type="molecule type" value="Genomic_DNA"/>
</dbReference>